<dbReference type="GO" id="GO:0032259">
    <property type="term" value="P:methylation"/>
    <property type="evidence" value="ECO:0007669"/>
    <property type="project" value="UniProtKB-KW"/>
</dbReference>
<sequence length="253" mass="27059">MTATLTLILPKLQGVLPLPNQPLPLNTATLSPHRRPAVSEHHDHPGPEDQPAFGPQWWEQHYRSHPTGHDSPGPQLVAEASDLPAGTALDAGCGRGADAVWLARRGWQVTAVDVSATAVDEATDRAANLDPEAASRITWVVADLTTWQPPRRYDLVVSQYVHPRVPFSAFVARLAGAVAPGGTLLVVGHDHADEHSAAHAPERASIGLDAVTGALAPQLWDVDVAESRTRHLTHGSTGTSIRDVVVKAHRRPV</sequence>
<proteinExistence type="predicted"/>
<dbReference type="OrthoDB" id="9786503at2"/>
<organism evidence="6 7">
    <name type="scientific">Micromonospora costi</name>
    <dbReference type="NCBI Taxonomy" id="1530042"/>
    <lineage>
        <taxon>Bacteria</taxon>
        <taxon>Bacillati</taxon>
        <taxon>Actinomycetota</taxon>
        <taxon>Actinomycetes</taxon>
        <taxon>Micromonosporales</taxon>
        <taxon>Micromonosporaceae</taxon>
        <taxon>Micromonospora</taxon>
    </lineage>
</organism>
<feature type="domain" description="Methyltransferase" evidence="5">
    <location>
        <begin position="89"/>
        <end position="182"/>
    </location>
</feature>
<dbReference type="AlphaFoldDB" id="A0A3A9ZYN7"/>
<evidence type="ECO:0000256" key="3">
    <source>
        <dbReference type="ARBA" id="ARBA00022691"/>
    </source>
</evidence>
<dbReference type="SUPFAM" id="SSF53335">
    <property type="entry name" value="S-adenosyl-L-methionine-dependent methyltransferases"/>
    <property type="match status" value="1"/>
</dbReference>
<feature type="compositionally biased region" description="Basic and acidic residues" evidence="4">
    <location>
        <begin position="37"/>
        <end position="47"/>
    </location>
</feature>
<keyword evidence="7" id="KW-1185">Reference proteome</keyword>
<evidence type="ECO:0000256" key="1">
    <source>
        <dbReference type="ARBA" id="ARBA00022603"/>
    </source>
</evidence>
<comment type="caution">
    <text evidence="6">The sequence shown here is derived from an EMBL/GenBank/DDBJ whole genome shotgun (WGS) entry which is preliminary data.</text>
</comment>
<dbReference type="Pfam" id="PF13649">
    <property type="entry name" value="Methyltransf_25"/>
    <property type="match status" value="1"/>
</dbReference>
<dbReference type="EMBL" id="RBAN01000004">
    <property type="protein sequence ID" value="RKN53124.1"/>
    <property type="molecule type" value="Genomic_DNA"/>
</dbReference>
<dbReference type="PANTHER" id="PTHR43464">
    <property type="entry name" value="METHYLTRANSFERASE"/>
    <property type="match status" value="1"/>
</dbReference>
<dbReference type="GO" id="GO:0008168">
    <property type="term" value="F:methyltransferase activity"/>
    <property type="evidence" value="ECO:0007669"/>
    <property type="project" value="UniProtKB-KW"/>
</dbReference>
<reference evidence="6 7" key="1">
    <citation type="journal article" date="2015" name="Int. J. Syst. Evol. Microbiol.">
        <title>Micromonospora costi sp. nov., isolated from a leaf of Costus speciosus.</title>
        <authorList>
            <person name="Thawai C."/>
        </authorList>
    </citation>
    <scope>NUCLEOTIDE SEQUENCE [LARGE SCALE GENOMIC DNA]</scope>
    <source>
        <strain evidence="6 7">CS1-12</strain>
    </source>
</reference>
<evidence type="ECO:0000256" key="2">
    <source>
        <dbReference type="ARBA" id="ARBA00022679"/>
    </source>
</evidence>
<protein>
    <submittedName>
        <fullName evidence="6">Class I SAM-dependent methyltransferase</fullName>
    </submittedName>
</protein>
<dbReference type="Proteomes" id="UP000279968">
    <property type="component" value="Unassembled WGS sequence"/>
</dbReference>
<keyword evidence="2 6" id="KW-0808">Transferase</keyword>
<keyword evidence="1 6" id="KW-0489">Methyltransferase</keyword>
<dbReference type="Gene3D" id="3.40.50.150">
    <property type="entry name" value="Vaccinia Virus protein VP39"/>
    <property type="match status" value="1"/>
</dbReference>
<accession>A0A3A9ZYN7</accession>
<dbReference type="PANTHER" id="PTHR43464:SF19">
    <property type="entry name" value="UBIQUINONE BIOSYNTHESIS O-METHYLTRANSFERASE, MITOCHONDRIAL"/>
    <property type="match status" value="1"/>
</dbReference>
<evidence type="ECO:0000256" key="4">
    <source>
        <dbReference type="SAM" id="MobiDB-lite"/>
    </source>
</evidence>
<dbReference type="InterPro" id="IPR029063">
    <property type="entry name" value="SAM-dependent_MTases_sf"/>
</dbReference>
<feature type="region of interest" description="Disordered" evidence="4">
    <location>
        <begin position="26"/>
        <end position="54"/>
    </location>
</feature>
<gene>
    <name evidence="6" type="ORF">D7193_25425</name>
</gene>
<name>A0A3A9ZYN7_9ACTN</name>
<evidence type="ECO:0000313" key="7">
    <source>
        <dbReference type="Proteomes" id="UP000279968"/>
    </source>
</evidence>
<evidence type="ECO:0000259" key="5">
    <source>
        <dbReference type="Pfam" id="PF13649"/>
    </source>
</evidence>
<dbReference type="CDD" id="cd02440">
    <property type="entry name" value="AdoMet_MTases"/>
    <property type="match status" value="1"/>
</dbReference>
<keyword evidence="3" id="KW-0949">S-adenosyl-L-methionine</keyword>
<evidence type="ECO:0000313" key="6">
    <source>
        <dbReference type="EMBL" id="RKN53124.1"/>
    </source>
</evidence>
<dbReference type="InterPro" id="IPR041698">
    <property type="entry name" value="Methyltransf_25"/>
</dbReference>